<evidence type="ECO:0000313" key="8">
    <source>
        <dbReference type="EMBL" id="MFJ5446986.1"/>
    </source>
</evidence>
<evidence type="ECO:0000256" key="4">
    <source>
        <dbReference type="ARBA" id="ARBA00022909"/>
    </source>
</evidence>
<evidence type="ECO:0000313" key="9">
    <source>
        <dbReference type="Proteomes" id="UP001617669"/>
    </source>
</evidence>
<feature type="domain" description="Dihydroneopterin aldolase/epimerase" evidence="7">
    <location>
        <begin position="4"/>
        <end position="114"/>
    </location>
</feature>
<evidence type="ECO:0000256" key="3">
    <source>
        <dbReference type="ARBA" id="ARBA00005708"/>
    </source>
</evidence>
<organism evidence="8 9">
    <name type="scientific">Methylobacillus methanolivorans</name>
    <dbReference type="NCBI Taxonomy" id="1848927"/>
    <lineage>
        <taxon>Bacteria</taxon>
        <taxon>Pseudomonadati</taxon>
        <taxon>Pseudomonadota</taxon>
        <taxon>Betaproteobacteria</taxon>
        <taxon>Nitrosomonadales</taxon>
        <taxon>Methylophilaceae</taxon>
        <taxon>Methylobacillus</taxon>
    </lineage>
</organism>
<keyword evidence="5 6" id="KW-0456">Lyase</keyword>
<dbReference type="SUPFAM" id="SSF55620">
    <property type="entry name" value="Tetrahydrobiopterin biosynthesis enzymes-like"/>
    <property type="match status" value="1"/>
</dbReference>
<dbReference type="PANTHER" id="PTHR42844">
    <property type="entry name" value="DIHYDRONEOPTERIN ALDOLASE 1-RELATED"/>
    <property type="match status" value="1"/>
</dbReference>
<protein>
    <recommendedName>
        <fullName evidence="6">7,8-dihydroneopterin aldolase</fullName>
        <ecNumber evidence="6">4.1.2.25</ecNumber>
    </recommendedName>
</protein>
<dbReference type="NCBIfam" id="TIGR00525">
    <property type="entry name" value="folB"/>
    <property type="match status" value="1"/>
</dbReference>
<evidence type="ECO:0000256" key="5">
    <source>
        <dbReference type="ARBA" id="ARBA00023239"/>
    </source>
</evidence>
<dbReference type="RefSeq" id="WP_400883263.1">
    <property type="nucleotide sequence ID" value="NZ_JBIWXY010000002.1"/>
</dbReference>
<comment type="catalytic activity">
    <reaction evidence="1 6">
        <text>7,8-dihydroneopterin = 6-hydroxymethyl-7,8-dihydropterin + glycolaldehyde</text>
        <dbReference type="Rhea" id="RHEA:10540"/>
        <dbReference type="ChEBI" id="CHEBI:17001"/>
        <dbReference type="ChEBI" id="CHEBI:17071"/>
        <dbReference type="ChEBI" id="CHEBI:44841"/>
        <dbReference type="EC" id="4.1.2.25"/>
    </reaction>
</comment>
<dbReference type="Proteomes" id="UP001617669">
    <property type="component" value="Unassembled WGS sequence"/>
</dbReference>
<name>A0ABW8GNN6_9PROT</name>
<dbReference type="SMART" id="SM00905">
    <property type="entry name" value="FolB"/>
    <property type="match status" value="1"/>
</dbReference>
<evidence type="ECO:0000256" key="1">
    <source>
        <dbReference type="ARBA" id="ARBA00001353"/>
    </source>
</evidence>
<proteinExistence type="inferred from homology"/>
<keyword evidence="4 6" id="KW-0289">Folate biosynthesis</keyword>
<dbReference type="InterPro" id="IPR043133">
    <property type="entry name" value="GTP-CH-I_C/QueF"/>
</dbReference>
<dbReference type="NCBIfam" id="TIGR00526">
    <property type="entry name" value="folB_dom"/>
    <property type="match status" value="1"/>
</dbReference>
<dbReference type="InterPro" id="IPR006157">
    <property type="entry name" value="FolB_dom"/>
</dbReference>
<comment type="caution">
    <text evidence="8">The sequence shown here is derived from an EMBL/GenBank/DDBJ whole genome shotgun (WGS) entry which is preliminary data.</text>
</comment>
<gene>
    <name evidence="8" type="primary">folB</name>
    <name evidence="8" type="ORF">ACIKP9_12155</name>
</gene>
<dbReference type="CDD" id="cd00534">
    <property type="entry name" value="DHNA_DHNTPE"/>
    <property type="match status" value="1"/>
</dbReference>
<comment type="pathway">
    <text evidence="2 6">Cofactor biosynthesis; tetrahydrofolate biosynthesis; 2-amino-4-hydroxy-6-hydroxymethyl-7,8-dihydropteridine diphosphate from 7,8-dihydroneopterin triphosphate: step 3/4.</text>
</comment>
<evidence type="ECO:0000259" key="7">
    <source>
        <dbReference type="SMART" id="SM00905"/>
    </source>
</evidence>
<dbReference type="EMBL" id="JBIWXY010000002">
    <property type="protein sequence ID" value="MFJ5446986.1"/>
    <property type="molecule type" value="Genomic_DNA"/>
</dbReference>
<sequence length="120" mass="13319">MDIIFLSEVKVETHLGVPDWERLVAQTIILDIEIAMPHSHSCQTDDITDTIDYGVVVSRIRETLTSKSFKLVEALAEHICQLIMGEFGAPWVKLRVAKPGILPGLKALGVVIERGNRNLS</sequence>
<comment type="similarity">
    <text evidence="3 6">Belongs to the DHNA family.</text>
</comment>
<dbReference type="InterPro" id="IPR006156">
    <property type="entry name" value="Dihydroneopterin_aldolase"/>
</dbReference>
<dbReference type="PANTHER" id="PTHR42844:SF1">
    <property type="entry name" value="DIHYDRONEOPTERIN ALDOLASE 1-RELATED"/>
    <property type="match status" value="1"/>
</dbReference>
<evidence type="ECO:0000256" key="6">
    <source>
        <dbReference type="RuleBase" id="RU362079"/>
    </source>
</evidence>
<dbReference type="Pfam" id="PF02152">
    <property type="entry name" value="FolB"/>
    <property type="match status" value="1"/>
</dbReference>
<dbReference type="Gene3D" id="3.30.1130.10">
    <property type="match status" value="1"/>
</dbReference>
<reference evidence="8 9" key="1">
    <citation type="submission" date="2024-11" db="EMBL/GenBank/DDBJ databases">
        <authorList>
            <person name="Kaparullina E.N."/>
            <person name="Delegan Y.A."/>
            <person name="Doronina N.V."/>
        </authorList>
    </citation>
    <scope>NUCLEOTIDE SEQUENCE [LARGE SCALE GENOMIC DNA]</scope>
    <source>
        <strain evidence="8 9">7sh_L</strain>
    </source>
</reference>
<dbReference type="GO" id="GO:0004150">
    <property type="term" value="F:dihydroneopterin aldolase activity"/>
    <property type="evidence" value="ECO:0007669"/>
    <property type="project" value="UniProtKB-EC"/>
</dbReference>
<accession>A0ABW8GNN6</accession>
<keyword evidence="9" id="KW-1185">Reference proteome</keyword>
<comment type="function">
    <text evidence="6">Catalyzes the conversion of 7,8-dihydroneopterin to 6-hydroxymethyl-7,8-dihydropterin.</text>
</comment>
<dbReference type="EC" id="4.1.2.25" evidence="6"/>
<evidence type="ECO:0000256" key="2">
    <source>
        <dbReference type="ARBA" id="ARBA00005013"/>
    </source>
</evidence>